<organism evidence="1 2">
    <name type="scientific">Panagrolaimus sp. PS1159</name>
    <dbReference type="NCBI Taxonomy" id="55785"/>
    <lineage>
        <taxon>Eukaryota</taxon>
        <taxon>Metazoa</taxon>
        <taxon>Ecdysozoa</taxon>
        <taxon>Nematoda</taxon>
        <taxon>Chromadorea</taxon>
        <taxon>Rhabditida</taxon>
        <taxon>Tylenchina</taxon>
        <taxon>Panagrolaimomorpha</taxon>
        <taxon>Panagrolaimoidea</taxon>
        <taxon>Panagrolaimidae</taxon>
        <taxon>Panagrolaimus</taxon>
    </lineage>
</organism>
<name>A0AC35FPD7_9BILA</name>
<proteinExistence type="predicted"/>
<sequence length="263" mass="30133">MPSSLSPSTINDSKDFIKPLCVVCDDQSEGQHFGQYSCKACAAFFRRAVASKMHFECKFDKYCEISKDIRNICRYCRYQKCLNKGMLPSAVQAHRDSYGKRSHLSGSPTSINSNENNYYGEMKRLPLMLDGYLKFQSLRKASYALLVGGGNFKSWDPEFIPQSTYSNAKKSTQMVTSLIYDMVNEFFVPFTNFPPEDKKILFEQFSVLFDNAEKSYNTFKAYGHIENNDKVILADGGYVKLDEIYKYYINSLDVNADPQQLVK</sequence>
<protein>
    <submittedName>
        <fullName evidence="2">Nuclear receptor domain-containing protein</fullName>
    </submittedName>
</protein>
<dbReference type="Proteomes" id="UP000887580">
    <property type="component" value="Unplaced"/>
</dbReference>
<dbReference type="WBParaSite" id="PS1159_v2.g19408.t1">
    <property type="protein sequence ID" value="PS1159_v2.g19408.t1"/>
    <property type="gene ID" value="PS1159_v2.g19408"/>
</dbReference>
<accession>A0AC35FPD7</accession>
<reference evidence="2" key="1">
    <citation type="submission" date="2022-11" db="UniProtKB">
        <authorList>
            <consortium name="WormBaseParasite"/>
        </authorList>
    </citation>
    <scope>IDENTIFICATION</scope>
</reference>
<evidence type="ECO:0000313" key="1">
    <source>
        <dbReference type="Proteomes" id="UP000887580"/>
    </source>
</evidence>
<evidence type="ECO:0000313" key="2">
    <source>
        <dbReference type="WBParaSite" id="PS1159_v2.g19408.t1"/>
    </source>
</evidence>